<feature type="compositionally biased region" description="Low complexity" evidence="1">
    <location>
        <begin position="441"/>
        <end position="455"/>
    </location>
</feature>
<dbReference type="Proteomes" id="UP000078492">
    <property type="component" value="Unassembled WGS sequence"/>
</dbReference>
<feature type="compositionally biased region" description="Basic and acidic residues" evidence="1">
    <location>
        <begin position="378"/>
        <end position="393"/>
    </location>
</feature>
<evidence type="ECO:0000313" key="2">
    <source>
        <dbReference type="EMBL" id="KYN23096.1"/>
    </source>
</evidence>
<proteinExistence type="predicted"/>
<dbReference type="EMBL" id="KQ979074">
    <property type="protein sequence ID" value="KYN23096.1"/>
    <property type="molecule type" value="Genomic_DNA"/>
</dbReference>
<feature type="compositionally biased region" description="Polar residues" evidence="1">
    <location>
        <begin position="424"/>
        <end position="440"/>
    </location>
</feature>
<feature type="region of interest" description="Disordered" evidence="1">
    <location>
        <begin position="378"/>
        <end position="455"/>
    </location>
</feature>
<name>A0A195EDC5_9HYME</name>
<reference evidence="2 3" key="1">
    <citation type="submission" date="2015-09" db="EMBL/GenBank/DDBJ databases">
        <title>Trachymyrmex cornetzi WGS genome.</title>
        <authorList>
            <person name="Nygaard S."/>
            <person name="Hu H."/>
            <person name="Boomsma J."/>
            <person name="Zhang G."/>
        </authorList>
    </citation>
    <scope>NUCLEOTIDE SEQUENCE [LARGE SCALE GENOMIC DNA]</scope>
    <source>
        <strain evidence="2">Tcor2-1</strain>
        <tissue evidence="2">Whole body</tissue>
    </source>
</reference>
<keyword evidence="3" id="KW-1185">Reference proteome</keyword>
<evidence type="ECO:0000256" key="1">
    <source>
        <dbReference type="SAM" id="MobiDB-lite"/>
    </source>
</evidence>
<dbReference type="AlphaFoldDB" id="A0A195EDC5"/>
<gene>
    <name evidence="2" type="ORF">ALC57_04881</name>
</gene>
<organism evidence="2 3">
    <name type="scientific">Trachymyrmex cornetzi</name>
    <dbReference type="NCBI Taxonomy" id="471704"/>
    <lineage>
        <taxon>Eukaryota</taxon>
        <taxon>Metazoa</taxon>
        <taxon>Ecdysozoa</taxon>
        <taxon>Arthropoda</taxon>
        <taxon>Hexapoda</taxon>
        <taxon>Insecta</taxon>
        <taxon>Pterygota</taxon>
        <taxon>Neoptera</taxon>
        <taxon>Endopterygota</taxon>
        <taxon>Hymenoptera</taxon>
        <taxon>Apocrita</taxon>
        <taxon>Aculeata</taxon>
        <taxon>Formicoidea</taxon>
        <taxon>Formicidae</taxon>
        <taxon>Myrmicinae</taxon>
        <taxon>Trachymyrmex</taxon>
    </lineage>
</organism>
<evidence type="ECO:0000313" key="3">
    <source>
        <dbReference type="Proteomes" id="UP000078492"/>
    </source>
</evidence>
<feature type="compositionally biased region" description="Polar residues" evidence="1">
    <location>
        <begin position="402"/>
        <end position="411"/>
    </location>
</feature>
<accession>A0A195EDC5</accession>
<protein>
    <submittedName>
        <fullName evidence="2">Uncharacterized protein</fullName>
    </submittedName>
</protein>
<sequence length="455" mass="53503">MTVYCREWLERHCKEKKAFVFFLLITCAYCDKVFIKSEKNYIRKFINHLYDHGLTELDGHSRCKELKEKFQIMQNQRYVGVCKDQMCKLQIIFFRGTHLLQNHLEIYHGNRSSIYKNVIRRNMRVQHILLNNYLIIGKNNAQCLICKGEASLRNLELQIEETLDELKNHWAKHFRNTQLDEIYRLEQLQQRMDEKLFLEELQILPDDIREMRNYFKFTSEEINEIKNFDEIIHEAVDRQKYIEIFITFKIWAMSSSEGICICCLRKVMYGGSTCIIKNHWELNHGVFSQIYKEIIDIKMVHDLLNQYIIMSDILVCFICRDSFEVKALLLNVEEQLVILLKHCYIHARTSSDDQIKLEAHLRKKFRRKLNTKEKLVEMLENSGRDDQGQKSSDRDEDAITEPSEQSGSSISIDAGADCKDTVNFALSSRQSGERQSTPAQSPSKSDSSNGSPPVK</sequence>